<evidence type="ECO:0000313" key="2">
    <source>
        <dbReference type="EMBL" id="CAD8410857.1"/>
    </source>
</evidence>
<dbReference type="SUPFAM" id="SSF48403">
    <property type="entry name" value="Ankyrin repeat"/>
    <property type="match status" value="1"/>
</dbReference>
<dbReference type="EMBL" id="HBEL01014585">
    <property type="protein sequence ID" value="CAD8410857.1"/>
    <property type="molecule type" value="Transcribed_RNA"/>
</dbReference>
<evidence type="ECO:0000256" key="1">
    <source>
        <dbReference type="SAM" id="Coils"/>
    </source>
</evidence>
<proteinExistence type="predicted"/>
<dbReference type="AlphaFoldDB" id="A0A7S0GBX1"/>
<accession>A0A7S0GBX1</accession>
<sequence>MTRTLYDFARHKEFDKLILRARTHPKEVQYKDEFGCVALHWLASWNAPLDVIEAVYEIDPNHADLKNCAGTTPCDAAVFNTASDNIIRLLQKGACKHEPLANLPSSDQTIELKQSLSSILADAEIQKEKDAKIIENLRSDLEATKQEADVFHAKAAAVKDKEVERTQKIEMLLEEKIALQEKVIRLEEEKHTISSNGGVKREFGGVENHAAEDSLSGNIAKKMKMEVMKELKVEVDKIMEKKMNDMLQSRIASLAAKNTSS</sequence>
<name>A0A7S0GBX1_9STRA</name>
<gene>
    <name evidence="2" type="ORF">PINE0816_LOCUS6980</name>
</gene>
<dbReference type="InterPro" id="IPR036770">
    <property type="entry name" value="Ankyrin_rpt-contain_sf"/>
</dbReference>
<keyword evidence="1" id="KW-0175">Coiled coil</keyword>
<protein>
    <submittedName>
        <fullName evidence="2">Uncharacterized protein</fullName>
    </submittedName>
</protein>
<dbReference type="Gene3D" id="1.25.40.20">
    <property type="entry name" value="Ankyrin repeat-containing domain"/>
    <property type="match status" value="1"/>
</dbReference>
<feature type="coiled-coil region" evidence="1">
    <location>
        <begin position="120"/>
        <end position="189"/>
    </location>
</feature>
<organism evidence="2">
    <name type="scientific">Proboscia inermis</name>
    <dbReference type="NCBI Taxonomy" id="420281"/>
    <lineage>
        <taxon>Eukaryota</taxon>
        <taxon>Sar</taxon>
        <taxon>Stramenopiles</taxon>
        <taxon>Ochrophyta</taxon>
        <taxon>Bacillariophyta</taxon>
        <taxon>Coscinodiscophyceae</taxon>
        <taxon>Rhizosoleniophycidae</taxon>
        <taxon>Rhizosoleniales</taxon>
        <taxon>Rhizosoleniaceae</taxon>
        <taxon>Proboscia</taxon>
    </lineage>
</organism>
<reference evidence="2" key="1">
    <citation type="submission" date="2021-01" db="EMBL/GenBank/DDBJ databases">
        <authorList>
            <person name="Corre E."/>
            <person name="Pelletier E."/>
            <person name="Niang G."/>
            <person name="Scheremetjew M."/>
            <person name="Finn R."/>
            <person name="Kale V."/>
            <person name="Holt S."/>
            <person name="Cochrane G."/>
            <person name="Meng A."/>
            <person name="Brown T."/>
            <person name="Cohen L."/>
        </authorList>
    </citation>
    <scope>NUCLEOTIDE SEQUENCE</scope>
    <source>
        <strain evidence="2">CCAP1064/1</strain>
    </source>
</reference>